<proteinExistence type="predicted"/>
<evidence type="ECO:0000313" key="2">
    <source>
        <dbReference type="EMBL" id="CAD6559357.1"/>
    </source>
</evidence>
<sequence length="88" mass="9378">MNCPSRTSFDADCSVVTASLTMMQACNYAVGLAVVNRHIAAAAPFTMGARSMDRPANCACAMPCRTPPQTLPDASLMQNRRNGHNDTT</sequence>
<dbReference type="Proteomes" id="UP000656319">
    <property type="component" value="Unassembled WGS sequence"/>
</dbReference>
<dbReference type="PROSITE" id="PS51257">
    <property type="entry name" value="PROKAR_LIPOPROTEIN"/>
    <property type="match status" value="1"/>
</dbReference>
<keyword evidence="3" id="KW-1185">Reference proteome</keyword>
<name>A0ABN7IGE8_9BURK</name>
<feature type="region of interest" description="Disordered" evidence="1">
    <location>
        <begin position="67"/>
        <end position="88"/>
    </location>
</feature>
<evidence type="ECO:0000313" key="3">
    <source>
        <dbReference type="Proteomes" id="UP000656319"/>
    </source>
</evidence>
<comment type="caution">
    <text evidence="2">The sequence shown here is derived from an EMBL/GenBank/DDBJ whole genome shotgun (WGS) entry which is preliminary data.</text>
</comment>
<evidence type="ECO:0000256" key="1">
    <source>
        <dbReference type="SAM" id="MobiDB-lite"/>
    </source>
</evidence>
<reference evidence="2 3" key="1">
    <citation type="submission" date="2020-10" db="EMBL/GenBank/DDBJ databases">
        <authorList>
            <person name="Peeters C."/>
        </authorList>
    </citation>
    <scope>NUCLEOTIDE SEQUENCE [LARGE SCALE GENOMIC DNA]</scope>
    <source>
        <strain evidence="2 3">LMG 27952</strain>
    </source>
</reference>
<accession>A0ABN7IGE8</accession>
<dbReference type="EMBL" id="CAJHCQ010000027">
    <property type="protein sequence ID" value="CAD6559357.1"/>
    <property type="molecule type" value="Genomic_DNA"/>
</dbReference>
<protein>
    <submittedName>
        <fullName evidence="2">Uncharacterized protein</fullName>
    </submittedName>
</protein>
<gene>
    <name evidence="2" type="ORF">LMG27952_06834</name>
</gene>
<organism evidence="2 3">
    <name type="scientific">Paraburkholderia hiiakae</name>
    <dbReference type="NCBI Taxonomy" id="1081782"/>
    <lineage>
        <taxon>Bacteria</taxon>
        <taxon>Pseudomonadati</taxon>
        <taxon>Pseudomonadota</taxon>
        <taxon>Betaproteobacteria</taxon>
        <taxon>Burkholderiales</taxon>
        <taxon>Burkholderiaceae</taxon>
        <taxon>Paraburkholderia</taxon>
    </lineage>
</organism>